<protein>
    <recommendedName>
        <fullName evidence="2">Retrotransposon gag domain-containing protein</fullName>
    </recommendedName>
</protein>
<evidence type="ECO:0000313" key="3">
    <source>
        <dbReference type="EMBL" id="GJN20898.1"/>
    </source>
</evidence>
<feature type="compositionally biased region" description="Polar residues" evidence="1">
    <location>
        <begin position="238"/>
        <end position="247"/>
    </location>
</feature>
<feature type="region of interest" description="Disordered" evidence="1">
    <location>
        <begin position="80"/>
        <end position="118"/>
    </location>
</feature>
<dbReference type="Proteomes" id="UP001054889">
    <property type="component" value="Unassembled WGS sequence"/>
</dbReference>
<reference evidence="3" key="1">
    <citation type="journal article" date="2018" name="DNA Res.">
        <title>Multiple hybrid de novo genome assembly of finger millet, an orphan allotetraploid crop.</title>
        <authorList>
            <person name="Hatakeyama M."/>
            <person name="Aluri S."/>
            <person name="Balachadran M.T."/>
            <person name="Sivarajan S.R."/>
            <person name="Patrignani A."/>
            <person name="Gruter S."/>
            <person name="Poveda L."/>
            <person name="Shimizu-Inatsugi R."/>
            <person name="Baeten J."/>
            <person name="Francoijs K.J."/>
            <person name="Nataraja K.N."/>
            <person name="Reddy Y.A.N."/>
            <person name="Phadnis S."/>
            <person name="Ravikumar R.L."/>
            <person name="Schlapbach R."/>
            <person name="Sreeman S.M."/>
            <person name="Shimizu K.K."/>
        </authorList>
    </citation>
    <scope>NUCLEOTIDE SEQUENCE</scope>
</reference>
<dbReference type="Pfam" id="PF03732">
    <property type="entry name" value="Retrotrans_gag"/>
    <property type="match status" value="1"/>
</dbReference>
<keyword evidence="4" id="KW-1185">Reference proteome</keyword>
<evidence type="ECO:0000259" key="2">
    <source>
        <dbReference type="Pfam" id="PF03732"/>
    </source>
</evidence>
<accession>A0AAV5EDW3</accession>
<dbReference type="InterPro" id="IPR005162">
    <property type="entry name" value="Retrotrans_gag_dom"/>
</dbReference>
<dbReference type="EMBL" id="BQKI01000075">
    <property type="protein sequence ID" value="GJN20898.1"/>
    <property type="molecule type" value="Genomic_DNA"/>
</dbReference>
<feature type="domain" description="Retrotransposon gag" evidence="2">
    <location>
        <begin position="129"/>
        <end position="200"/>
    </location>
</feature>
<dbReference type="AlphaFoldDB" id="A0AAV5EDW3"/>
<organism evidence="3 4">
    <name type="scientific">Eleusine coracana subsp. coracana</name>
    <dbReference type="NCBI Taxonomy" id="191504"/>
    <lineage>
        <taxon>Eukaryota</taxon>
        <taxon>Viridiplantae</taxon>
        <taxon>Streptophyta</taxon>
        <taxon>Embryophyta</taxon>
        <taxon>Tracheophyta</taxon>
        <taxon>Spermatophyta</taxon>
        <taxon>Magnoliopsida</taxon>
        <taxon>Liliopsida</taxon>
        <taxon>Poales</taxon>
        <taxon>Poaceae</taxon>
        <taxon>PACMAD clade</taxon>
        <taxon>Chloridoideae</taxon>
        <taxon>Cynodonteae</taxon>
        <taxon>Eleusininae</taxon>
        <taxon>Eleusine</taxon>
    </lineage>
</organism>
<proteinExistence type="predicted"/>
<evidence type="ECO:0000313" key="4">
    <source>
        <dbReference type="Proteomes" id="UP001054889"/>
    </source>
</evidence>
<feature type="region of interest" description="Disordered" evidence="1">
    <location>
        <begin position="232"/>
        <end position="251"/>
    </location>
</feature>
<gene>
    <name evidence="3" type="primary">gb08332</name>
    <name evidence="3" type="ORF">PR202_gb08332</name>
</gene>
<comment type="caution">
    <text evidence="3">The sequence shown here is derived from an EMBL/GenBank/DDBJ whole genome shotgun (WGS) entry which is preliminary data.</text>
</comment>
<name>A0AAV5EDW3_ELECO</name>
<evidence type="ECO:0000256" key="1">
    <source>
        <dbReference type="SAM" id="MobiDB-lite"/>
    </source>
</evidence>
<reference evidence="3" key="2">
    <citation type="submission" date="2021-12" db="EMBL/GenBank/DDBJ databases">
        <title>Resequencing data analysis of finger millet.</title>
        <authorList>
            <person name="Hatakeyama M."/>
            <person name="Aluri S."/>
            <person name="Balachadran M.T."/>
            <person name="Sivarajan S.R."/>
            <person name="Poveda L."/>
            <person name="Shimizu-Inatsugi R."/>
            <person name="Schlapbach R."/>
            <person name="Sreeman S.M."/>
            <person name="Shimizu K.K."/>
        </authorList>
    </citation>
    <scope>NUCLEOTIDE SEQUENCE</scope>
</reference>
<feature type="compositionally biased region" description="Basic and acidic residues" evidence="1">
    <location>
        <begin position="80"/>
        <end position="107"/>
    </location>
</feature>
<sequence length="473" mass="53211">MEDDKKKEAEKWDKVFSALEQMSKQLKVMDEVQQQLVGQADLAASVADQAAREHDLLARRVEETGKAVAQITLESMAKKLETTVDSASDREEERSRGSVHHDRDVAREGQSPSRRSSTLVAGVQMKKGLGTWEQFKKAVLAKFGAYEYPKAMHDLLHLRQKGNVDEYVAEFEEARYATAMHNHELDEIFFVTQFVKGLKPEIQHPVLSQLPTTVDRAALLATIQQEIQDRGKLKGNKSGFSPKTGVQTGKLEAKQSTPIGDLSKERQLREFHRINGLCYACGKKFDGNHLQVCPKWAHAQLHSLASTDMNMVLSEEVLTLLANEDAVEGTSREVMALSWKLGLRASALRTMAVACPTRVSFVGHRARLGRHEPWFLVQLFSDWVEVFARRRCWWWWMSPLTSVPHMPQHAHRLVRASCSAEHVCDDGVGYDGGAGGRARVVRHVTEQGERCEDSERGVAWSRRLRNAAASKQP</sequence>